<reference evidence="2" key="1">
    <citation type="journal article" date="2018" name="DNA Res.">
        <title>Multiple hybrid de novo genome assembly of finger millet, an orphan allotetraploid crop.</title>
        <authorList>
            <person name="Hatakeyama M."/>
            <person name="Aluri S."/>
            <person name="Balachadran M.T."/>
            <person name="Sivarajan S.R."/>
            <person name="Patrignani A."/>
            <person name="Gruter S."/>
            <person name="Poveda L."/>
            <person name="Shimizu-Inatsugi R."/>
            <person name="Baeten J."/>
            <person name="Francoijs K.J."/>
            <person name="Nataraja K.N."/>
            <person name="Reddy Y.A.N."/>
            <person name="Phadnis S."/>
            <person name="Ravikumar R.L."/>
            <person name="Schlapbach R."/>
            <person name="Sreeman S.M."/>
            <person name="Shimizu K.K."/>
        </authorList>
    </citation>
    <scope>NUCLEOTIDE SEQUENCE</scope>
</reference>
<evidence type="ECO:0000313" key="3">
    <source>
        <dbReference type="Proteomes" id="UP001054889"/>
    </source>
</evidence>
<gene>
    <name evidence="2" type="primary">gb10800</name>
    <name evidence="2" type="ORF">PR202_gb10800</name>
</gene>
<reference evidence="2" key="2">
    <citation type="submission" date="2021-12" db="EMBL/GenBank/DDBJ databases">
        <title>Resequencing data analysis of finger millet.</title>
        <authorList>
            <person name="Hatakeyama M."/>
            <person name="Aluri S."/>
            <person name="Balachadran M.T."/>
            <person name="Sivarajan S.R."/>
            <person name="Poveda L."/>
            <person name="Shimizu-Inatsugi R."/>
            <person name="Schlapbach R."/>
            <person name="Sreeman S.M."/>
            <person name="Shimizu K.K."/>
        </authorList>
    </citation>
    <scope>NUCLEOTIDE SEQUENCE</scope>
</reference>
<dbReference type="Proteomes" id="UP001054889">
    <property type="component" value="Unassembled WGS sequence"/>
</dbReference>
<feature type="region of interest" description="Disordered" evidence="1">
    <location>
        <begin position="1"/>
        <end position="29"/>
    </location>
</feature>
<organism evidence="2 3">
    <name type="scientific">Eleusine coracana subsp. coracana</name>
    <dbReference type="NCBI Taxonomy" id="191504"/>
    <lineage>
        <taxon>Eukaryota</taxon>
        <taxon>Viridiplantae</taxon>
        <taxon>Streptophyta</taxon>
        <taxon>Embryophyta</taxon>
        <taxon>Tracheophyta</taxon>
        <taxon>Spermatophyta</taxon>
        <taxon>Magnoliopsida</taxon>
        <taxon>Liliopsida</taxon>
        <taxon>Poales</taxon>
        <taxon>Poaceae</taxon>
        <taxon>PACMAD clade</taxon>
        <taxon>Chloridoideae</taxon>
        <taxon>Cynodonteae</taxon>
        <taxon>Eleusininae</taxon>
        <taxon>Eleusine</taxon>
    </lineage>
</organism>
<dbReference type="AlphaFoldDB" id="A0AAV5EL81"/>
<proteinExistence type="predicted"/>
<accession>A0AAV5EL81</accession>
<comment type="caution">
    <text evidence="2">The sequence shown here is derived from an EMBL/GenBank/DDBJ whole genome shotgun (WGS) entry which is preliminary data.</text>
</comment>
<name>A0AAV5EL81_ELECO</name>
<sequence length="197" mass="20304">MGRCAMDTPPGRADDTGDGDETQEPSGSGEYASLLDAAFETGLAKSMARPPPRSGLCSRELLTLVASDDEFDMLPPCAASTDTMSCSAEKAENASLAARSCCSCPLFCCCSSVVVVLATTWVVFHSMALPACTSAAAASTSTSTAASLLRRRTSSDGSSVLFSMILSTSYRVMSKLVTAFSPRNLIAATSYASAASS</sequence>
<evidence type="ECO:0000256" key="1">
    <source>
        <dbReference type="SAM" id="MobiDB-lite"/>
    </source>
</evidence>
<keyword evidence="3" id="KW-1185">Reference proteome</keyword>
<evidence type="ECO:0000313" key="2">
    <source>
        <dbReference type="EMBL" id="GJN23175.1"/>
    </source>
</evidence>
<dbReference type="EMBL" id="BQKI01000076">
    <property type="protein sequence ID" value="GJN23175.1"/>
    <property type="molecule type" value="Genomic_DNA"/>
</dbReference>
<protein>
    <submittedName>
        <fullName evidence="2">Uncharacterized protein</fullName>
    </submittedName>
</protein>